<dbReference type="InterPro" id="IPR014284">
    <property type="entry name" value="RNA_pol_sigma-70_dom"/>
</dbReference>
<dbReference type="AlphaFoldDB" id="A0A937XBN2"/>
<keyword evidence="2" id="KW-0805">Transcription regulation</keyword>
<dbReference type="InterPro" id="IPR007627">
    <property type="entry name" value="RNA_pol_sigma70_r2"/>
</dbReference>
<dbReference type="InterPro" id="IPR036388">
    <property type="entry name" value="WH-like_DNA-bd_sf"/>
</dbReference>
<accession>A0A937XBN2</accession>
<proteinExistence type="inferred from homology"/>
<dbReference type="Pfam" id="PF04542">
    <property type="entry name" value="Sigma70_r2"/>
    <property type="match status" value="1"/>
</dbReference>
<comment type="caution">
    <text evidence="7">The sequence shown here is derived from an EMBL/GenBank/DDBJ whole genome shotgun (WGS) entry which is preliminary data.</text>
</comment>
<dbReference type="InterPro" id="IPR013324">
    <property type="entry name" value="RNA_pol_sigma_r3/r4-like"/>
</dbReference>
<dbReference type="PANTHER" id="PTHR43133:SF8">
    <property type="entry name" value="RNA POLYMERASE SIGMA FACTOR HI_1459-RELATED"/>
    <property type="match status" value="1"/>
</dbReference>
<comment type="similarity">
    <text evidence="1">Belongs to the sigma-70 factor family. ECF subfamily.</text>
</comment>
<dbReference type="Proteomes" id="UP000748308">
    <property type="component" value="Unassembled WGS sequence"/>
</dbReference>
<dbReference type="Gene3D" id="1.10.1740.10">
    <property type="match status" value="1"/>
</dbReference>
<dbReference type="PANTHER" id="PTHR43133">
    <property type="entry name" value="RNA POLYMERASE ECF-TYPE SIGMA FACTO"/>
    <property type="match status" value="1"/>
</dbReference>
<keyword evidence="4" id="KW-0238">DNA-binding</keyword>
<evidence type="ECO:0000313" key="8">
    <source>
        <dbReference type="Proteomes" id="UP000748308"/>
    </source>
</evidence>
<sequence length="203" mass="23219">MSDIEGAGSAGAVTDEELVRRVTGDPGSPAAQRASAELFGRYRRRVYIWCFRYIGNHETAMDLAQDVLLNAYRSLGSFQGDCRFSSWIYAIARNRCFNELRRPAIFAEEPVEDGVRSADREDPAERMVQRFDEERLLALIHRHLDLQEQAVLWLRCFERMPIETITTVMAIQQSSGARGVLQRARRKLRSALQRECKGGEIRP</sequence>
<evidence type="ECO:0000256" key="1">
    <source>
        <dbReference type="ARBA" id="ARBA00010641"/>
    </source>
</evidence>
<dbReference type="NCBIfam" id="TIGR02937">
    <property type="entry name" value="sigma70-ECF"/>
    <property type="match status" value="1"/>
</dbReference>
<evidence type="ECO:0000313" key="7">
    <source>
        <dbReference type="EMBL" id="MBM3318034.1"/>
    </source>
</evidence>
<dbReference type="InterPro" id="IPR039425">
    <property type="entry name" value="RNA_pol_sigma-70-like"/>
</dbReference>
<protein>
    <submittedName>
        <fullName evidence="7">Sigma-70 family RNA polymerase sigma factor</fullName>
    </submittedName>
</protein>
<evidence type="ECO:0000259" key="6">
    <source>
        <dbReference type="Pfam" id="PF04542"/>
    </source>
</evidence>
<dbReference type="InterPro" id="IPR013325">
    <property type="entry name" value="RNA_pol_sigma_r2"/>
</dbReference>
<dbReference type="GO" id="GO:0003677">
    <property type="term" value="F:DNA binding"/>
    <property type="evidence" value="ECO:0007669"/>
    <property type="project" value="UniProtKB-KW"/>
</dbReference>
<dbReference type="SUPFAM" id="SSF88659">
    <property type="entry name" value="Sigma3 and sigma4 domains of RNA polymerase sigma factors"/>
    <property type="match status" value="1"/>
</dbReference>
<evidence type="ECO:0000256" key="3">
    <source>
        <dbReference type="ARBA" id="ARBA00023082"/>
    </source>
</evidence>
<evidence type="ECO:0000256" key="4">
    <source>
        <dbReference type="ARBA" id="ARBA00023125"/>
    </source>
</evidence>
<reference evidence="7" key="1">
    <citation type="submission" date="2019-03" db="EMBL/GenBank/DDBJ databases">
        <title>Lake Tanganyika Metagenome-Assembled Genomes (MAGs).</title>
        <authorList>
            <person name="Tran P."/>
        </authorList>
    </citation>
    <scope>NUCLEOTIDE SEQUENCE</scope>
    <source>
        <strain evidence="7">M_DeepCast_400m_m2_100</strain>
    </source>
</reference>
<dbReference type="Gene3D" id="1.10.10.10">
    <property type="entry name" value="Winged helix-like DNA-binding domain superfamily/Winged helix DNA-binding domain"/>
    <property type="match status" value="1"/>
</dbReference>
<evidence type="ECO:0000256" key="2">
    <source>
        <dbReference type="ARBA" id="ARBA00023015"/>
    </source>
</evidence>
<dbReference type="GO" id="GO:0006352">
    <property type="term" value="P:DNA-templated transcription initiation"/>
    <property type="evidence" value="ECO:0007669"/>
    <property type="project" value="InterPro"/>
</dbReference>
<feature type="domain" description="RNA polymerase sigma-70 region 2" evidence="6">
    <location>
        <begin position="38"/>
        <end position="102"/>
    </location>
</feature>
<organism evidence="7 8">
    <name type="scientific">Eiseniibacteriota bacterium</name>
    <dbReference type="NCBI Taxonomy" id="2212470"/>
    <lineage>
        <taxon>Bacteria</taxon>
        <taxon>Candidatus Eiseniibacteriota</taxon>
    </lineage>
</organism>
<name>A0A937XBN2_UNCEI</name>
<evidence type="ECO:0000256" key="5">
    <source>
        <dbReference type="ARBA" id="ARBA00023163"/>
    </source>
</evidence>
<keyword evidence="3" id="KW-0731">Sigma factor</keyword>
<keyword evidence="5" id="KW-0804">Transcription</keyword>
<dbReference type="SUPFAM" id="SSF88946">
    <property type="entry name" value="Sigma2 domain of RNA polymerase sigma factors"/>
    <property type="match status" value="1"/>
</dbReference>
<dbReference type="GO" id="GO:0016987">
    <property type="term" value="F:sigma factor activity"/>
    <property type="evidence" value="ECO:0007669"/>
    <property type="project" value="UniProtKB-KW"/>
</dbReference>
<dbReference type="EMBL" id="VGIY01000245">
    <property type="protein sequence ID" value="MBM3318034.1"/>
    <property type="molecule type" value="Genomic_DNA"/>
</dbReference>
<gene>
    <name evidence="7" type="ORF">FJY75_09305</name>
</gene>